<evidence type="ECO:0000313" key="1">
    <source>
        <dbReference type="EMBL" id="RXG22113.1"/>
    </source>
</evidence>
<proteinExistence type="predicted"/>
<protein>
    <submittedName>
        <fullName evidence="1">Uncharacterized protein</fullName>
    </submittedName>
</protein>
<gene>
    <name evidence="1" type="ORF">DSM00_2177</name>
</gene>
<organism evidence="1 2">
    <name type="scientific">Leeuwenhoekiella aequorea</name>
    <dbReference type="NCBI Taxonomy" id="283736"/>
    <lineage>
        <taxon>Bacteria</taxon>
        <taxon>Pseudomonadati</taxon>
        <taxon>Bacteroidota</taxon>
        <taxon>Flavobacteriia</taxon>
        <taxon>Flavobacteriales</taxon>
        <taxon>Flavobacteriaceae</taxon>
        <taxon>Leeuwenhoekiella</taxon>
    </lineage>
</organism>
<comment type="caution">
    <text evidence="1">The sequence shown here is derived from an EMBL/GenBank/DDBJ whole genome shotgun (WGS) entry which is preliminary data.</text>
</comment>
<reference evidence="1 2" key="1">
    <citation type="submission" date="2018-07" db="EMBL/GenBank/DDBJ databases">
        <title>Leeuwenhoekiella genomics.</title>
        <authorList>
            <person name="Tahon G."/>
            <person name="Willems A."/>
        </authorList>
    </citation>
    <scope>NUCLEOTIDE SEQUENCE [LARGE SCALE GENOMIC DNA]</scope>
    <source>
        <strain evidence="1 2">LMG 22550</strain>
    </source>
</reference>
<name>A0A4Q0P651_9FLAO</name>
<dbReference type="EMBL" id="QOVM01000004">
    <property type="protein sequence ID" value="RXG22113.1"/>
    <property type="molecule type" value="Genomic_DNA"/>
</dbReference>
<evidence type="ECO:0000313" key="2">
    <source>
        <dbReference type="Proteomes" id="UP000289238"/>
    </source>
</evidence>
<dbReference type="Proteomes" id="UP000289238">
    <property type="component" value="Unassembled WGS sequence"/>
</dbReference>
<accession>A0A4Q0P651</accession>
<keyword evidence="2" id="KW-1185">Reference proteome</keyword>
<sequence>MDLKIPFLLKKSKHFKESLTRFDLVVFTFEKILLQL</sequence>
<dbReference type="AlphaFoldDB" id="A0A4Q0P651"/>